<evidence type="ECO:0000313" key="1">
    <source>
        <dbReference type="EMBL" id="SUQ18899.1"/>
    </source>
</evidence>
<protein>
    <submittedName>
        <fullName evidence="1">Uncharacterized protein</fullName>
    </submittedName>
</protein>
<organism evidence="1 2">
    <name type="scientific">Fibrobacter succinogenes</name>
    <name type="common">Bacteroides succinogenes</name>
    <dbReference type="NCBI Taxonomy" id="833"/>
    <lineage>
        <taxon>Bacteria</taxon>
        <taxon>Pseudomonadati</taxon>
        <taxon>Fibrobacterota</taxon>
        <taxon>Fibrobacteria</taxon>
        <taxon>Fibrobacterales</taxon>
        <taxon>Fibrobacteraceae</taxon>
        <taxon>Fibrobacter</taxon>
    </lineage>
</organism>
<gene>
    <name evidence="1" type="ORF">SAMN05661053_0121</name>
</gene>
<reference evidence="1 2" key="1">
    <citation type="submission" date="2017-08" db="EMBL/GenBank/DDBJ databases">
        <authorList>
            <person name="de Groot N.N."/>
        </authorList>
    </citation>
    <scope>NUCLEOTIDE SEQUENCE [LARGE SCALE GENOMIC DNA]</scope>
    <source>
        <strain evidence="1 2">HM2</strain>
    </source>
</reference>
<proteinExistence type="predicted"/>
<name>A0A380RUD3_FIBSU</name>
<dbReference type="AlphaFoldDB" id="A0A380RUD3"/>
<dbReference type="Proteomes" id="UP000255423">
    <property type="component" value="Unassembled WGS sequence"/>
</dbReference>
<sequence length="187" mass="22022">MAYYDDAEKLDIYGILDGPLKFTEKYVLEYTINGKEQKDISYSQKDSNYKQTWSGSLKFYAASYCNVYIGGDVFPCRRHLRKAADVEIYIKRKSGGGRQLLAQKTVDIRDFHQSLLLTQVHFGSDKEQYKTRSRLNFDWDRAEPIVLDGTNDTIYHYTVWYWDKNNYKESNTIKDELLIEIPSSYKQ</sequence>
<accession>A0A380RUD3</accession>
<dbReference type="EMBL" id="UHJL01000001">
    <property type="protein sequence ID" value="SUQ18899.1"/>
    <property type="molecule type" value="Genomic_DNA"/>
</dbReference>
<evidence type="ECO:0000313" key="2">
    <source>
        <dbReference type="Proteomes" id="UP000255423"/>
    </source>
</evidence>